<gene>
    <name evidence="1" type="ORF">GCM10022404_15340</name>
</gene>
<dbReference type="RefSeq" id="WP_344845970.1">
    <property type="nucleotide sequence ID" value="NZ_BAABDF010000007.1"/>
</dbReference>
<dbReference type="Gene3D" id="3.40.50.1240">
    <property type="entry name" value="Phosphoglycerate mutase-like"/>
    <property type="match status" value="1"/>
</dbReference>
<comment type="caution">
    <text evidence="1">The sequence shown here is derived from an EMBL/GenBank/DDBJ whole genome shotgun (WGS) entry which is preliminary data.</text>
</comment>
<evidence type="ECO:0000313" key="1">
    <source>
        <dbReference type="EMBL" id="GAA3866088.1"/>
    </source>
</evidence>
<dbReference type="SUPFAM" id="SSF53254">
    <property type="entry name" value="Phosphoglycerate mutase-like"/>
    <property type="match status" value="1"/>
</dbReference>
<organism evidence="1 2">
    <name type="scientific">Celeribacter arenosi</name>
    <dbReference type="NCBI Taxonomy" id="792649"/>
    <lineage>
        <taxon>Bacteria</taxon>
        <taxon>Pseudomonadati</taxon>
        <taxon>Pseudomonadota</taxon>
        <taxon>Alphaproteobacteria</taxon>
        <taxon>Rhodobacterales</taxon>
        <taxon>Roseobacteraceae</taxon>
        <taxon>Celeribacter</taxon>
    </lineage>
</organism>
<sequence>MPLRLIVMRHAKSSWDDPLLDDYDRVLNARGRRNAQAVGMWLRDAGYAPDQVLFSAAARTTETCDLVCEAGGFQAERTRSRRLYHASAETILEHVRRATGDAVMVIGHNPGIADFAARFAVALSTSPDFARYPTAATTVFDVVGDRWEAVGFGKSTIIDFTIPASLQT</sequence>
<dbReference type="Pfam" id="PF00300">
    <property type="entry name" value="His_Phos_1"/>
    <property type="match status" value="1"/>
</dbReference>
<proteinExistence type="predicted"/>
<keyword evidence="2" id="KW-1185">Reference proteome</keyword>
<dbReference type="Proteomes" id="UP001399917">
    <property type="component" value="Unassembled WGS sequence"/>
</dbReference>
<evidence type="ECO:0000313" key="2">
    <source>
        <dbReference type="Proteomes" id="UP001399917"/>
    </source>
</evidence>
<name>A0ABP7K520_9RHOB</name>
<accession>A0ABP7K520</accession>
<protein>
    <submittedName>
        <fullName evidence="1">Histidine phosphatase family protein</fullName>
    </submittedName>
</protein>
<dbReference type="InterPro" id="IPR029033">
    <property type="entry name" value="His_PPase_superfam"/>
</dbReference>
<dbReference type="PANTHER" id="PTHR47623:SF1">
    <property type="entry name" value="OS09G0287300 PROTEIN"/>
    <property type="match status" value="1"/>
</dbReference>
<dbReference type="InterPro" id="IPR013078">
    <property type="entry name" value="His_Pase_superF_clade-1"/>
</dbReference>
<dbReference type="EMBL" id="BAABDF010000007">
    <property type="protein sequence ID" value="GAA3866088.1"/>
    <property type="molecule type" value="Genomic_DNA"/>
</dbReference>
<reference evidence="2" key="1">
    <citation type="journal article" date="2019" name="Int. J. Syst. Evol. Microbiol.">
        <title>The Global Catalogue of Microorganisms (GCM) 10K type strain sequencing project: providing services to taxonomists for standard genome sequencing and annotation.</title>
        <authorList>
            <consortium name="The Broad Institute Genomics Platform"/>
            <consortium name="The Broad Institute Genome Sequencing Center for Infectious Disease"/>
            <person name="Wu L."/>
            <person name="Ma J."/>
        </authorList>
    </citation>
    <scope>NUCLEOTIDE SEQUENCE [LARGE SCALE GENOMIC DNA]</scope>
    <source>
        <strain evidence="2">JCM 17190</strain>
    </source>
</reference>
<dbReference type="PANTHER" id="PTHR47623">
    <property type="entry name" value="OS09G0287300 PROTEIN"/>
    <property type="match status" value="1"/>
</dbReference>